<feature type="compositionally biased region" description="Low complexity" evidence="1">
    <location>
        <begin position="238"/>
        <end position="258"/>
    </location>
</feature>
<comment type="caution">
    <text evidence="2">The sequence shown here is derived from an EMBL/GenBank/DDBJ whole genome shotgun (WGS) entry which is preliminary data.</text>
</comment>
<evidence type="ECO:0000313" key="3">
    <source>
        <dbReference type="Proteomes" id="UP000298030"/>
    </source>
</evidence>
<sequence length="966" mass="105185">MEFKGEPNNEGANMLKVFLSGPCFGETTPSVSPSSSASQSDLNALPHDEGGLSVYQTAQHQDDGDDRISKCLVQYASDSSSAHSQCLIKALIDFGGDDQVGAYPAPAQTQLHVHEDLLDLTFEAPVQQQRAQQQGQSHEDPAGIAFEAPQAERYTPRNGYLGSTLQPSGEQFNMRYDTEDHGDSHELGEAQFGDDSYGMSPRTFSEPFCEDEIDELDEDYLENDIVAWPDAQWRDVGSTFPSSSPPKVFSSPPGVPSSQTSLADTDEDQRDSDTKGATVGLQPLPSFMLEDRLGQMGTTEMNAGNFQDDTETYPETSVLTGDPITPACLTLERYAFEAEPPAPRVEVVRDDVQLHETPFRPDADPDSDDDVEARGSVLPLSLSPPTHDNILPHPGAYVVAPTLPDQPSFAQALGSSDGDDDFEETRGVVSPCPPAQKDAVHLEPSPGLIDENRMLVDDPQYGKQQDGETEGEARGMDPPLRSILGELRGSLAESIEYGHDLDNHLGDEIADLTDDSITSDNVKTSPAEEHSTSLLHGDLTVLASAIGSRLIRTEVSPHLGTDKGAEGVAEHDARRAQIIDEDFRESSDSVIRNSLATDGDGYVAERIAFEFPAAAEPFDKDTALTDEHVEYDDSSIFDGDQEPQGLDAGKSSLPELNYRPEVKAPGEPGTQEDAFNYRSLKRQPSRAAAKEERESPRRLLYPSLPNPKRTTAAGQLLQHKKLSKPFKCPTVSNPLSTGTAAAWRPGTVQLPLSQVKQENEIESFPQVAIPLGKEDTKIKHRTQRAGAQFKSPLAILASGQRPLIRPTPTIQALERKAQTLKRAVRVLGDKEEATLQALIAKWTEAGREVAYELWTMVRDSGGEGISSGRAMDREWTRKRKVEESWGWDDGNERRASILGSNGSIWGLVPVPEGDAEHAEDEEGHDASEKHDEGEGGMHETIGTMLMQLGVCPSTLGWDEDEGCFVG</sequence>
<evidence type="ECO:0000313" key="2">
    <source>
        <dbReference type="EMBL" id="TEB35404.1"/>
    </source>
</evidence>
<organism evidence="2 3">
    <name type="scientific">Coprinellus micaceus</name>
    <name type="common">Glistening ink-cap mushroom</name>
    <name type="synonym">Coprinus micaceus</name>
    <dbReference type="NCBI Taxonomy" id="71717"/>
    <lineage>
        <taxon>Eukaryota</taxon>
        <taxon>Fungi</taxon>
        <taxon>Dikarya</taxon>
        <taxon>Basidiomycota</taxon>
        <taxon>Agaricomycotina</taxon>
        <taxon>Agaricomycetes</taxon>
        <taxon>Agaricomycetidae</taxon>
        <taxon>Agaricales</taxon>
        <taxon>Agaricineae</taxon>
        <taxon>Psathyrellaceae</taxon>
        <taxon>Coprinellus</taxon>
    </lineage>
</organism>
<feature type="region of interest" description="Disordered" evidence="1">
    <location>
        <begin position="914"/>
        <end position="937"/>
    </location>
</feature>
<name>A0A4Y7TN80_COPMI</name>
<dbReference type="STRING" id="71717.A0A4Y7TN80"/>
<feature type="region of interest" description="Disordered" evidence="1">
    <location>
        <begin position="634"/>
        <end position="707"/>
    </location>
</feature>
<dbReference type="Proteomes" id="UP000298030">
    <property type="component" value="Unassembled WGS sequence"/>
</dbReference>
<dbReference type="EMBL" id="QPFP01000007">
    <property type="protein sequence ID" value="TEB35404.1"/>
    <property type="molecule type" value="Genomic_DNA"/>
</dbReference>
<feature type="region of interest" description="Disordered" evidence="1">
    <location>
        <begin position="27"/>
        <end position="49"/>
    </location>
</feature>
<feature type="compositionally biased region" description="Low complexity" evidence="1">
    <location>
        <begin position="30"/>
        <end position="40"/>
    </location>
</feature>
<feature type="region of interest" description="Disordered" evidence="1">
    <location>
        <begin position="459"/>
        <end position="478"/>
    </location>
</feature>
<protein>
    <submittedName>
        <fullName evidence="2">Uncharacterized protein</fullName>
    </submittedName>
</protein>
<reference evidence="2 3" key="1">
    <citation type="journal article" date="2019" name="Nat. Ecol. Evol.">
        <title>Megaphylogeny resolves global patterns of mushroom evolution.</title>
        <authorList>
            <person name="Varga T."/>
            <person name="Krizsan K."/>
            <person name="Foldi C."/>
            <person name="Dima B."/>
            <person name="Sanchez-Garcia M."/>
            <person name="Sanchez-Ramirez S."/>
            <person name="Szollosi G.J."/>
            <person name="Szarkandi J.G."/>
            <person name="Papp V."/>
            <person name="Albert L."/>
            <person name="Andreopoulos W."/>
            <person name="Angelini C."/>
            <person name="Antonin V."/>
            <person name="Barry K.W."/>
            <person name="Bougher N.L."/>
            <person name="Buchanan P."/>
            <person name="Buyck B."/>
            <person name="Bense V."/>
            <person name="Catcheside P."/>
            <person name="Chovatia M."/>
            <person name="Cooper J."/>
            <person name="Damon W."/>
            <person name="Desjardin D."/>
            <person name="Finy P."/>
            <person name="Geml J."/>
            <person name="Haridas S."/>
            <person name="Hughes K."/>
            <person name="Justo A."/>
            <person name="Karasinski D."/>
            <person name="Kautmanova I."/>
            <person name="Kiss B."/>
            <person name="Kocsube S."/>
            <person name="Kotiranta H."/>
            <person name="LaButti K.M."/>
            <person name="Lechner B.E."/>
            <person name="Liimatainen K."/>
            <person name="Lipzen A."/>
            <person name="Lukacs Z."/>
            <person name="Mihaltcheva S."/>
            <person name="Morgado L.N."/>
            <person name="Niskanen T."/>
            <person name="Noordeloos M.E."/>
            <person name="Ohm R.A."/>
            <person name="Ortiz-Santana B."/>
            <person name="Ovrebo C."/>
            <person name="Racz N."/>
            <person name="Riley R."/>
            <person name="Savchenko A."/>
            <person name="Shiryaev A."/>
            <person name="Soop K."/>
            <person name="Spirin V."/>
            <person name="Szebenyi C."/>
            <person name="Tomsovsky M."/>
            <person name="Tulloss R.E."/>
            <person name="Uehling J."/>
            <person name="Grigoriev I.V."/>
            <person name="Vagvolgyi C."/>
            <person name="Papp T."/>
            <person name="Martin F.M."/>
            <person name="Miettinen O."/>
            <person name="Hibbett D.S."/>
            <person name="Nagy L.G."/>
        </authorList>
    </citation>
    <scope>NUCLEOTIDE SEQUENCE [LARGE SCALE GENOMIC DNA]</scope>
    <source>
        <strain evidence="2 3">FP101781</strain>
    </source>
</reference>
<evidence type="ECO:0000256" key="1">
    <source>
        <dbReference type="SAM" id="MobiDB-lite"/>
    </source>
</evidence>
<accession>A0A4Y7TN80</accession>
<feature type="region of interest" description="Disordered" evidence="1">
    <location>
        <begin position="408"/>
        <end position="443"/>
    </location>
</feature>
<dbReference type="Gene3D" id="6.10.140.1020">
    <property type="match status" value="1"/>
</dbReference>
<gene>
    <name evidence="2" type="ORF">FA13DRAFT_1340753</name>
</gene>
<proteinExistence type="predicted"/>
<feature type="region of interest" description="Disordered" evidence="1">
    <location>
        <begin position="237"/>
        <end position="284"/>
    </location>
</feature>
<dbReference type="AlphaFoldDB" id="A0A4Y7TN80"/>
<keyword evidence="3" id="KW-1185">Reference proteome</keyword>
<feature type="compositionally biased region" description="Basic and acidic residues" evidence="1">
    <location>
        <begin position="688"/>
        <end position="697"/>
    </location>
</feature>
<feature type="compositionally biased region" description="Basic and acidic residues" evidence="1">
    <location>
        <begin position="924"/>
        <end position="937"/>
    </location>
</feature>
<dbReference type="OrthoDB" id="27934at2759"/>